<dbReference type="OrthoDB" id="759561at2"/>
<keyword evidence="2" id="KW-1185">Reference proteome</keyword>
<sequence length="175" mass="20329">MKNLFLLLSVFLLFTGCIKNQNRPKDQEAKAEITKKVNALYTLDRSNDRYTPPKDLFSTELEKLLNECTKITIADTEKIKKSDHPTDMPRMLVSYLMTNLQDTATEFKIKKINVNGSTAEVFTEFYYENDPKLTQHVKITLINKDGWKIENVIYNKDSNLKSTLESFIKYSKESN</sequence>
<dbReference type="Proteomes" id="UP000199469">
    <property type="component" value="Unassembled WGS sequence"/>
</dbReference>
<evidence type="ECO:0008006" key="3">
    <source>
        <dbReference type="Google" id="ProtNLM"/>
    </source>
</evidence>
<evidence type="ECO:0000313" key="1">
    <source>
        <dbReference type="EMBL" id="SEW13515.1"/>
    </source>
</evidence>
<evidence type="ECO:0000313" key="2">
    <source>
        <dbReference type="Proteomes" id="UP000199469"/>
    </source>
</evidence>
<gene>
    <name evidence="1" type="ORF">SAMN05421841_1209</name>
</gene>
<organism evidence="1 2">
    <name type="scientific">Chryseobacterium wanjuense</name>
    <dbReference type="NCBI Taxonomy" id="356305"/>
    <lineage>
        <taxon>Bacteria</taxon>
        <taxon>Pseudomonadati</taxon>
        <taxon>Bacteroidota</taxon>
        <taxon>Flavobacteriia</taxon>
        <taxon>Flavobacteriales</taxon>
        <taxon>Weeksellaceae</taxon>
        <taxon>Chryseobacterium group</taxon>
        <taxon>Chryseobacterium</taxon>
    </lineage>
</organism>
<dbReference type="PROSITE" id="PS51257">
    <property type="entry name" value="PROKAR_LIPOPROTEIN"/>
    <property type="match status" value="1"/>
</dbReference>
<dbReference type="AlphaFoldDB" id="A0A1I0PIC5"/>
<name>A0A1I0PIC5_9FLAO</name>
<dbReference type="STRING" id="356305.SAMN05421841_1209"/>
<dbReference type="RefSeq" id="WP_089791108.1">
    <property type="nucleotide sequence ID" value="NZ_FOIU01000001.1"/>
</dbReference>
<dbReference type="EMBL" id="FOIU01000001">
    <property type="protein sequence ID" value="SEW13515.1"/>
    <property type="molecule type" value="Genomic_DNA"/>
</dbReference>
<proteinExistence type="predicted"/>
<accession>A0A1I0PIC5</accession>
<reference evidence="2" key="1">
    <citation type="submission" date="2016-10" db="EMBL/GenBank/DDBJ databases">
        <authorList>
            <person name="Varghese N."/>
            <person name="Submissions S."/>
        </authorList>
    </citation>
    <scope>NUCLEOTIDE SEQUENCE [LARGE SCALE GENOMIC DNA]</scope>
    <source>
        <strain evidence="2">DSM 17724</strain>
    </source>
</reference>
<protein>
    <recommendedName>
        <fullName evidence="3">DUF3828 domain-containing protein</fullName>
    </recommendedName>
</protein>